<sequence>MTRSKFTLSTRTLSATLAAIGLASGMAMTTAAQADYPEQDLRLIIPYGPGGATDILFRLISQEAEKTLGESIVPVNMAGAGATLGSRNVKDADPDGYTLLGSHDTIALSKLAGTVDYSFDAFEPVALLTQTINIPTSHVNHEVQSADEIADYVRENPGQVRFSMIPSSTDHFFWAQFFQEAGIDMADVRLVGYPDTGEQVSALMAEEIDFAMFNLPSGGAFFEDGTFRALGIAHPERLESMPDVPTLRELGIEMDHSTSRGIFAPKGTPRDVLDTLADAYGQALENEQVQSRIENEFGSVVRFLAGEDYQAFLDENEAALSAAAENIDFQN</sequence>
<dbReference type="EMBL" id="LAZR01000005">
    <property type="protein sequence ID" value="KKO10051.1"/>
    <property type="molecule type" value="Genomic_DNA"/>
</dbReference>
<dbReference type="InterPro" id="IPR005064">
    <property type="entry name" value="BUG"/>
</dbReference>
<dbReference type="PIRSF" id="PIRSF017082">
    <property type="entry name" value="YflP"/>
    <property type="match status" value="1"/>
</dbReference>
<comment type="caution">
    <text evidence="1">The sequence shown here is derived from an EMBL/GenBank/DDBJ whole genome shotgun (WGS) entry which is preliminary data.</text>
</comment>
<organism evidence="1">
    <name type="scientific">marine sediment metagenome</name>
    <dbReference type="NCBI Taxonomy" id="412755"/>
    <lineage>
        <taxon>unclassified sequences</taxon>
        <taxon>metagenomes</taxon>
        <taxon>ecological metagenomes</taxon>
    </lineage>
</organism>
<dbReference type="SUPFAM" id="SSF53850">
    <property type="entry name" value="Periplasmic binding protein-like II"/>
    <property type="match status" value="1"/>
</dbReference>
<dbReference type="PANTHER" id="PTHR42928:SF5">
    <property type="entry name" value="BLR1237 PROTEIN"/>
    <property type="match status" value="1"/>
</dbReference>
<dbReference type="Gene3D" id="3.40.190.150">
    <property type="entry name" value="Bordetella uptake gene, domain 1"/>
    <property type="match status" value="1"/>
</dbReference>
<dbReference type="Pfam" id="PF03401">
    <property type="entry name" value="TctC"/>
    <property type="match status" value="1"/>
</dbReference>
<dbReference type="AlphaFoldDB" id="A0A0F9VYF7"/>
<evidence type="ECO:0000313" key="1">
    <source>
        <dbReference type="EMBL" id="KKO10051.1"/>
    </source>
</evidence>
<dbReference type="Gene3D" id="3.40.190.10">
    <property type="entry name" value="Periplasmic binding protein-like II"/>
    <property type="match status" value="1"/>
</dbReference>
<dbReference type="InterPro" id="IPR042100">
    <property type="entry name" value="Bug_dom1"/>
</dbReference>
<protein>
    <submittedName>
        <fullName evidence="1">Uncharacterized protein</fullName>
    </submittedName>
</protein>
<dbReference type="CDD" id="cd07012">
    <property type="entry name" value="PBP2_Bug_TTT"/>
    <property type="match status" value="1"/>
</dbReference>
<name>A0A0F9VYF7_9ZZZZ</name>
<proteinExistence type="predicted"/>
<accession>A0A0F9VYF7</accession>
<gene>
    <name evidence="1" type="ORF">LCGC14_0025830</name>
</gene>
<dbReference type="PANTHER" id="PTHR42928">
    <property type="entry name" value="TRICARBOXYLATE-BINDING PROTEIN"/>
    <property type="match status" value="1"/>
</dbReference>
<reference evidence="1" key="1">
    <citation type="journal article" date="2015" name="Nature">
        <title>Complex archaea that bridge the gap between prokaryotes and eukaryotes.</title>
        <authorList>
            <person name="Spang A."/>
            <person name="Saw J.H."/>
            <person name="Jorgensen S.L."/>
            <person name="Zaremba-Niedzwiedzka K."/>
            <person name="Martijn J."/>
            <person name="Lind A.E."/>
            <person name="van Eijk R."/>
            <person name="Schleper C."/>
            <person name="Guy L."/>
            <person name="Ettema T.J."/>
        </authorList>
    </citation>
    <scope>NUCLEOTIDE SEQUENCE</scope>
</reference>